<evidence type="ECO:0000259" key="4">
    <source>
        <dbReference type="Pfam" id="PF13622"/>
    </source>
</evidence>
<dbReference type="RefSeq" id="WP_007771013.1">
    <property type="nucleotide sequence ID" value="NZ_AFVW02000002.1"/>
</dbReference>
<dbReference type="PANTHER" id="PTHR11066:SF34">
    <property type="entry name" value="ACYL-COENZYME A THIOESTERASE 8"/>
    <property type="match status" value="1"/>
</dbReference>
<evidence type="ECO:0000313" key="5">
    <source>
        <dbReference type="EMBL" id="EJO90172.1"/>
    </source>
</evidence>
<dbReference type="AlphaFoldDB" id="J4JW50"/>
<dbReference type="Pfam" id="PF13622">
    <property type="entry name" value="4HBT_3"/>
    <property type="match status" value="1"/>
</dbReference>
<gene>
    <name evidence="5" type="ORF">MCOL_V208275</name>
</gene>
<reference evidence="5 6" key="1">
    <citation type="journal article" date="2011" name="J. Bacteriol.">
        <title>Genome sequence of the Mycobacterium colombiense type strain, CECT 3035.</title>
        <authorList>
            <person name="Gonzalez-Perez M."/>
            <person name="Murcia M.I."/>
            <person name="Landsman D."/>
            <person name="Jordan I.K."/>
            <person name="Marino-Ramirez L."/>
        </authorList>
    </citation>
    <scope>NUCLEOTIDE SEQUENCE [LARGE SCALE GENOMIC DNA]</scope>
    <source>
        <strain evidence="5 6">CECT 3035</strain>
    </source>
</reference>
<dbReference type="eggNOG" id="COG1946">
    <property type="taxonomic scope" value="Bacteria"/>
</dbReference>
<accession>J4JW50</accession>
<dbReference type="CDD" id="cd03445">
    <property type="entry name" value="Thioesterase_II_repeat2"/>
    <property type="match status" value="1"/>
</dbReference>
<evidence type="ECO:0008006" key="7">
    <source>
        <dbReference type="Google" id="ProtNLM"/>
    </source>
</evidence>
<dbReference type="GO" id="GO:0047617">
    <property type="term" value="F:fatty acyl-CoA hydrolase activity"/>
    <property type="evidence" value="ECO:0007669"/>
    <property type="project" value="InterPro"/>
</dbReference>
<evidence type="ECO:0000313" key="6">
    <source>
        <dbReference type="Proteomes" id="UP000006455"/>
    </source>
</evidence>
<dbReference type="Gene3D" id="2.40.160.210">
    <property type="entry name" value="Acyl-CoA thioesterase, double hotdog domain"/>
    <property type="match status" value="1"/>
</dbReference>
<evidence type="ECO:0000256" key="2">
    <source>
        <dbReference type="ARBA" id="ARBA00022801"/>
    </source>
</evidence>
<dbReference type="GO" id="GO:0006637">
    <property type="term" value="P:acyl-CoA metabolic process"/>
    <property type="evidence" value="ECO:0007669"/>
    <property type="project" value="InterPro"/>
</dbReference>
<dbReference type="InterPro" id="IPR049449">
    <property type="entry name" value="TesB_ACOT8-like_N"/>
</dbReference>
<proteinExistence type="inferred from homology"/>
<dbReference type="SUPFAM" id="SSF54637">
    <property type="entry name" value="Thioesterase/thiol ester dehydrase-isomerase"/>
    <property type="match status" value="2"/>
</dbReference>
<comment type="caution">
    <text evidence="5">The sequence shown here is derived from an EMBL/GenBank/DDBJ whole genome shotgun (WGS) entry which is preliminary data.</text>
</comment>
<organism evidence="5 6">
    <name type="scientific">Mycobacterium colombiense CECT 3035</name>
    <dbReference type="NCBI Taxonomy" id="1041522"/>
    <lineage>
        <taxon>Bacteria</taxon>
        <taxon>Bacillati</taxon>
        <taxon>Actinomycetota</taxon>
        <taxon>Actinomycetes</taxon>
        <taxon>Mycobacteriales</taxon>
        <taxon>Mycobacteriaceae</taxon>
        <taxon>Mycobacterium</taxon>
        <taxon>Mycobacterium avium complex (MAC)</taxon>
    </lineage>
</organism>
<name>J4JW50_9MYCO</name>
<comment type="similarity">
    <text evidence="1">Belongs to the C/M/P thioester hydrolase family.</text>
</comment>
<dbReference type="InterPro" id="IPR042171">
    <property type="entry name" value="Acyl-CoA_hotdog"/>
</dbReference>
<dbReference type="InterPro" id="IPR025652">
    <property type="entry name" value="TesB_C"/>
</dbReference>
<dbReference type="STRING" id="1041522.GCA_002105755_01407"/>
<dbReference type="OrthoDB" id="9781019at2"/>
<protein>
    <recommendedName>
        <fullName evidence="7">Acyl-CoA thioesterase II</fullName>
    </recommendedName>
</protein>
<dbReference type="PANTHER" id="PTHR11066">
    <property type="entry name" value="ACYL-COA THIOESTERASE"/>
    <property type="match status" value="1"/>
</dbReference>
<dbReference type="Proteomes" id="UP000006455">
    <property type="component" value="Unassembled WGS sequence"/>
</dbReference>
<dbReference type="InterPro" id="IPR003703">
    <property type="entry name" value="Acyl_CoA_thio"/>
</dbReference>
<keyword evidence="2" id="KW-0378">Hydrolase</keyword>
<dbReference type="GO" id="GO:0009062">
    <property type="term" value="P:fatty acid catabolic process"/>
    <property type="evidence" value="ECO:0007669"/>
    <property type="project" value="TreeGrafter"/>
</dbReference>
<feature type="domain" description="Acyl-CoA thioesterase 2 C-terminal" evidence="3">
    <location>
        <begin position="173"/>
        <end position="267"/>
    </location>
</feature>
<evidence type="ECO:0000259" key="3">
    <source>
        <dbReference type="Pfam" id="PF02551"/>
    </source>
</evidence>
<sequence length="291" mass="31461">MSSSLGDVLATLELERVDQWVFVGQQLPAPANHILGGHISAQALLAASHTAPGRTPHSVHTYFLRPGDSRRPVDFEVVDLQEGRTFSARRVTARQDGKILMEAMSSFKVADSAPTRVAYQPPMPAAASPESLPWVAPHLAESDESAPGRWSSLRWFERRIIDSEVTPPARAPMWWRPDGEVPDDAPLTASLVAYLSAVTLTEPAYAARGGVGASAQRDHSVWFHAPAALSDWLLYDRSSPSSAGSLALASGTMFNRNGELVCTVKQEMYFPPHTTCQGVAKSAALQGYSSQ</sequence>
<dbReference type="Pfam" id="PF02551">
    <property type="entry name" value="Acyl_CoA_thio"/>
    <property type="match status" value="1"/>
</dbReference>
<dbReference type="EMBL" id="AFVW02000002">
    <property type="protein sequence ID" value="EJO90172.1"/>
    <property type="molecule type" value="Genomic_DNA"/>
</dbReference>
<dbReference type="CDD" id="cd03444">
    <property type="entry name" value="Thioesterase_II_repeat1"/>
    <property type="match status" value="1"/>
</dbReference>
<feature type="domain" description="Acyl-CoA thioesterase-like N-terminal HotDog" evidence="4">
    <location>
        <begin position="31"/>
        <end position="107"/>
    </location>
</feature>
<dbReference type="InterPro" id="IPR029069">
    <property type="entry name" value="HotDog_dom_sf"/>
</dbReference>
<evidence type="ECO:0000256" key="1">
    <source>
        <dbReference type="ARBA" id="ARBA00006538"/>
    </source>
</evidence>
<dbReference type="GeneID" id="31527044"/>